<feature type="binding site" evidence="3">
    <location>
        <position position="43"/>
    </location>
    <ligand>
        <name>ATP</name>
        <dbReference type="ChEBI" id="CHEBI:30616"/>
    </ligand>
</feature>
<reference evidence="6" key="1">
    <citation type="submission" date="2006-10" db="EMBL/GenBank/DDBJ databases">
        <authorList>
            <person name="Amadeo P."/>
            <person name="Zhao Q."/>
            <person name="Wortman J."/>
            <person name="Fraser-Liggett C."/>
            <person name="Carlton J."/>
        </authorList>
    </citation>
    <scope>NUCLEOTIDE SEQUENCE</scope>
    <source>
        <strain evidence="6">G3</strain>
    </source>
</reference>
<dbReference type="GO" id="GO:0004674">
    <property type="term" value="F:protein serine/threonine kinase activity"/>
    <property type="evidence" value="ECO:0007669"/>
    <property type="project" value="UniProtKB-KW"/>
</dbReference>
<dbReference type="OrthoDB" id="4062651at2759"/>
<dbReference type="VEuPathDB" id="TrichDB:TVAG_496960"/>
<evidence type="ECO:0000256" key="4">
    <source>
        <dbReference type="RuleBase" id="RU000304"/>
    </source>
</evidence>
<dbReference type="InterPro" id="IPR008271">
    <property type="entry name" value="Ser/Thr_kinase_AS"/>
</dbReference>
<dbReference type="RefSeq" id="XP_001299005.1">
    <property type="nucleotide sequence ID" value="XM_001299004.1"/>
</dbReference>
<dbReference type="PANTHER" id="PTHR24362">
    <property type="entry name" value="SERINE/THREONINE-PROTEIN KINASE NEK"/>
    <property type="match status" value="1"/>
</dbReference>
<dbReference type="SMART" id="SM00220">
    <property type="entry name" value="S_TKc"/>
    <property type="match status" value="1"/>
</dbReference>
<dbReference type="eggNOG" id="KOG0581">
    <property type="taxonomic scope" value="Eukaryota"/>
</dbReference>
<dbReference type="KEGG" id="tva:4743717"/>
<keyword evidence="6" id="KW-0808">Transferase</keyword>
<dbReference type="Pfam" id="PF00069">
    <property type="entry name" value="Pkinase"/>
    <property type="match status" value="1"/>
</dbReference>
<dbReference type="InterPro" id="IPR017441">
    <property type="entry name" value="Protein_kinase_ATP_BS"/>
</dbReference>
<keyword evidence="2 3" id="KW-0067">ATP-binding</keyword>
<evidence type="ECO:0000313" key="6">
    <source>
        <dbReference type="EMBL" id="EAX86075.1"/>
    </source>
</evidence>
<protein>
    <submittedName>
        <fullName evidence="6">CAMK family protein kinase</fullName>
    </submittedName>
</protein>
<reference evidence="6" key="2">
    <citation type="journal article" date="2007" name="Science">
        <title>Draft genome sequence of the sexually transmitted pathogen Trichomonas vaginalis.</title>
        <authorList>
            <person name="Carlton J.M."/>
            <person name="Hirt R.P."/>
            <person name="Silva J.C."/>
            <person name="Delcher A.L."/>
            <person name="Schatz M."/>
            <person name="Zhao Q."/>
            <person name="Wortman J.R."/>
            <person name="Bidwell S.L."/>
            <person name="Alsmark U.C.M."/>
            <person name="Besteiro S."/>
            <person name="Sicheritz-Ponten T."/>
            <person name="Noel C.J."/>
            <person name="Dacks J.B."/>
            <person name="Foster P.G."/>
            <person name="Simillion C."/>
            <person name="Van de Peer Y."/>
            <person name="Miranda-Saavedra D."/>
            <person name="Barton G.J."/>
            <person name="Westrop G.D."/>
            <person name="Mueller S."/>
            <person name="Dessi D."/>
            <person name="Fiori P.L."/>
            <person name="Ren Q."/>
            <person name="Paulsen I."/>
            <person name="Zhang H."/>
            <person name="Bastida-Corcuera F.D."/>
            <person name="Simoes-Barbosa A."/>
            <person name="Brown M.T."/>
            <person name="Hayes R.D."/>
            <person name="Mukherjee M."/>
            <person name="Okumura C.Y."/>
            <person name="Schneider R."/>
            <person name="Smith A.J."/>
            <person name="Vanacova S."/>
            <person name="Villalvazo M."/>
            <person name="Haas B.J."/>
            <person name="Pertea M."/>
            <person name="Feldblyum T.V."/>
            <person name="Utterback T.R."/>
            <person name="Shu C.L."/>
            <person name="Osoegawa K."/>
            <person name="de Jong P.J."/>
            <person name="Hrdy I."/>
            <person name="Horvathova L."/>
            <person name="Zubacova Z."/>
            <person name="Dolezal P."/>
            <person name="Malik S.B."/>
            <person name="Logsdon J.M. Jr."/>
            <person name="Henze K."/>
            <person name="Gupta A."/>
            <person name="Wang C.C."/>
            <person name="Dunne R.L."/>
            <person name="Upcroft J.A."/>
            <person name="Upcroft P."/>
            <person name="White O."/>
            <person name="Salzberg S.L."/>
            <person name="Tang P."/>
            <person name="Chiu C.-H."/>
            <person name="Lee Y.-S."/>
            <person name="Embley T.M."/>
            <person name="Coombs G.H."/>
            <person name="Mottram J.C."/>
            <person name="Tachezy J."/>
            <person name="Fraser-Liggett C.M."/>
            <person name="Johnson P.J."/>
        </authorList>
    </citation>
    <scope>NUCLEOTIDE SEQUENCE [LARGE SCALE GENOMIC DNA]</scope>
    <source>
        <strain evidence="6">G3</strain>
    </source>
</reference>
<dbReference type="EMBL" id="DS114744">
    <property type="protein sequence ID" value="EAX86075.1"/>
    <property type="molecule type" value="Genomic_DNA"/>
</dbReference>
<evidence type="ECO:0000256" key="3">
    <source>
        <dbReference type="PROSITE-ProRule" id="PRU10141"/>
    </source>
</evidence>
<proteinExistence type="inferred from homology"/>
<dbReference type="GO" id="GO:0005524">
    <property type="term" value="F:ATP binding"/>
    <property type="evidence" value="ECO:0007669"/>
    <property type="project" value="UniProtKB-UniRule"/>
</dbReference>
<dbReference type="PROSITE" id="PS00108">
    <property type="entry name" value="PROTEIN_KINASE_ST"/>
    <property type="match status" value="1"/>
</dbReference>
<dbReference type="SMR" id="A2G9U3"/>
<dbReference type="PANTHER" id="PTHR24362:SF309">
    <property type="entry name" value="PROTEIN KINASE DOMAIN-CONTAINING PROTEIN"/>
    <property type="match status" value="1"/>
</dbReference>
<evidence type="ECO:0000259" key="5">
    <source>
        <dbReference type="PROSITE" id="PS50011"/>
    </source>
</evidence>
<feature type="domain" description="Protein kinase" evidence="5">
    <location>
        <begin position="14"/>
        <end position="257"/>
    </location>
</feature>
<evidence type="ECO:0000256" key="2">
    <source>
        <dbReference type="ARBA" id="ARBA00022840"/>
    </source>
</evidence>
<sequence length="301" mass="34863">MNARDESYIKLKSLEFREVIGAGGNGVVYKVYDPMYQREFALKSIFEKKFRQNEIDCMKQVDDPNIIRLYGYDYYDGSVYLLMEYCPISLGGFLRKNPNLTDEQIKKYSIGILKAVRACHRCNIAHLDIKPGNFLIDEYDRIRVCDFGMSSIYNDNEHDFHCGGSIPFMAPEIICNRLVDPLKADIWSIGVTFFMLATGRLPWPGKDRHTLCQNSMTKAPCLEYIKDQAYAQIIKVCLNLDPDCRPTIEDLLDLPMFHETSATIIKRRENINLQMANRRKISAHRSMMICKPRINSCRIQL</sequence>
<dbReference type="STRING" id="5722.A2G9U3"/>
<dbReference type="InParanoid" id="A2G9U3"/>
<dbReference type="PROSITE" id="PS50011">
    <property type="entry name" value="PROTEIN_KINASE_DOM"/>
    <property type="match status" value="1"/>
</dbReference>
<dbReference type="Gene3D" id="1.10.510.10">
    <property type="entry name" value="Transferase(Phosphotransferase) domain 1"/>
    <property type="match status" value="1"/>
</dbReference>
<accession>A2G9U3</accession>
<name>A2G9U3_TRIV3</name>
<dbReference type="AlphaFoldDB" id="A2G9U3"/>
<comment type="similarity">
    <text evidence="4">Belongs to the protein kinase superfamily.</text>
</comment>
<keyword evidence="4" id="KW-0723">Serine/threonine-protein kinase</keyword>
<keyword evidence="1 3" id="KW-0547">Nucleotide-binding</keyword>
<evidence type="ECO:0000256" key="1">
    <source>
        <dbReference type="ARBA" id="ARBA00022741"/>
    </source>
</evidence>
<evidence type="ECO:0000313" key="7">
    <source>
        <dbReference type="Proteomes" id="UP000001542"/>
    </source>
</evidence>
<dbReference type="SUPFAM" id="SSF56112">
    <property type="entry name" value="Protein kinase-like (PK-like)"/>
    <property type="match status" value="1"/>
</dbReference>
<dbReference type="CDD" id="cd14014">
    <property type="entry name" value="STKc_PknB_like"/>
    <property type="match status" value="1"/>
</dbReference>
<organism evidence="6 7">
    <name type="scientific">Trichomonas vaginalis (strain ATCC PRA-98 / G3)</name>
    <dbReference type="NCBI Taxonomy" id="412133"/>
    <lineage>
        <taxon>Eukaryota</taxon>
        <taxon>Metamonada</taxon>
        <taxon>Parabasalia</taxon>
        <taxon>Trichomonadida</taxon>
        <taxon>Trichomonadidae</taxon>
        <taxon>Trichomonas</taxon>
    </lineage>
</organism>
<dbReference type="InterPro" id="IPR000719">
    <property type="entry name" value="Prot_kinase_dom"/>
</dbReference>
<keyword evidence="6" id="KW-0418">Kinase</keyword>
<keyword evidence="7" id="KW-1185">Reference proteome</keyword>
<dbReference type="Proteomes" id="UP000001542">
    <property type="component" value="Unassembled WGS sequence"/>
</dbReference>
<dbReference type="InterPro" id="IPR011009">
    <property type="entry name" value="Kinase-like_dom_sf"/>
</dbReference>
<gene>
    <name evidence="6" type="ORF">TVAG_496960</name>
</gene>
<dbReference type="PROSITE" id="PS00107">
    <property type="entry name" value="PROTEIN_KINASE_ATP"/>
    <property type="match status" value="1"/>
</dbReference>
<dbReference type="VEuPathDB" id="TrichDB:TVAGG3_0752500"/>